<organism evidence="1 2">
    <name type="scientific">Hyaloperonospora arabidopsidis (strain Emoy2)</name>
    <name type="common">Downy mildew agent</name>
    <name type="synonym">Peronospora arabidopsidis</name>
    <dbReference type="NCBI Taxonomy" id="559515"/>
    <lineage>
        <taxon>Eukaryota</taxon>
        <taxon>Sar</taxon>
        <taxon>Stramenopiles</taxon>
        <taxon>Oomycota</taxon>
        <taxon>Peronosporomycetes</taxon>
        <taxon>Peronosporales</taxon>
        <taxon>Peronosporaceae</taxon>
        <taxon>Hyaloperonospora</taxon>
    </lineage>
</organism>
<dbReference type="EMBL" id="JH598116">
    <property type="status" value="NOT_ANNOTATED_CDS"/>
    <property type="molecule type" value="Genomic_DNA"/>
</dbReference>
<dbReference type="AlphaFoldDB" id="M4BC00"/>
<dbReference type="EnsemblProtists" id="HpaT803815">
    <property type="protein sequence ID" value="HpaP803815"/>
    <property type="gene ID" value="HpaG803815"/>
</dbReference>
<keyword evidence="2" id="KW-1185">Reference proteome</keyword>
<dbReference type="VEuPathDB" id="FungiDB:HpaG803815"/>
<evidence type="ECO:0000313" key="1">
    <source>
        <dbReference type="EnsemblProtists" id="HpaP803815"/>
    </source>
</evidence>
<reference evidence="1" key="2">
    <citation type="submission" date="2015-06" db="UniProtKB">
        <authorList>
            <consortium name="EnsemblProtists"/>
        </authorList>
    </citation>
    <scope>IDENTIFICATION</scope>
    <source>
        <strain evidence="1">Emoy2</strain>
    </source>
</reference>
<dbReference type="HOGENOM" id="CLU_1985873_0_0_1"/>
<protein>
    <submittedName>
        <fullName evidence="1">Uncharacterized protein</fullName>
    </submittedName>
</protein>
<dbReference type="InParanoid" id="M4BC00"/>
<name>M4BC00_HYAAE</name>
<reference evidence="2" key="1">
    <citation type="journal article" date="2010" name="Science">
        <title>Signatures of adaptation to obligate biotrophy in the Hyaloperonospora arabidopsidis genome.</title>
        <authorList>
            <person name="Baxter L."/>
            <person name="Tripathy S."/>
            <person name="Ishaque N."/>
            <person name="Boot N."/>
            <person name="Cabral A."/>
            <person name="Kemen E."/>
            <person name="Thines M."/>
            <person name="Ah-Fong A."/>
            <person name="Anderson R."/>
            <person name="Badejoko W."/>
            <person name="Bittner-Eddy P."/>
            <person name="Boore J.L."/>
            <person name="Chibucos M.C."/>
            <person name="Coates M."/>
            <person name="Dehal P."/>
            <person name="Delehaunty K."/>
            <person name="Dong S."/>
            <person name="Downton P."/>
            <person name="Dumas B."/>
            <person name="Fabro G."/>
            <person name="Fronick C."/>
            <person name="Fuerstenberg S.I."/>
            <person name="Fulton L."/>
            <person name="Gaulin E."/>
            <person name="Govers F."/>
            <person name="Hughes L."/>
            <person name="Humphray S."/>
            <person name="Jiang R.H."/>
            <person name="Judelson H."/>
            <person name="Kamoun S."/>
            <person name="Kyung K."/>
            <person name="Meijer H."/>
            <person name="Minx P."/>
            <person name="Morris P."/>
            <person name="Nelson J."/>
            <person name="Phuntumart V."/>
            <person name="Qutob D."/>
            <person name="Rehmany A."/>
            <person name="Rougon-Cardoso A."/>
            <person name="Ryden P."/>
            <person name="Torto-Alalibo T."/>
            <person name="Studholme D."/>
            <person name="Wang Y."/>
            <person name="Win J."/>
            <person name="Wood J."/>
            <person name="Clifton S.W."/>
            <person name="Rogers J."/>
            <person name="Van den Ackerveken G."/>
            <person name="Jones J.D."/>
            <person name="McDowell J.M."/>
            <person name="Beynon J."/>
            <person name="Tyler B.M."/>
        </authorList>
    </citation>
    <scope>NUCLEOTIDE SEQUENCE [LARGE SCALE GENOMIC DNA]</scope>
    <source>
        <strain evidence="2">Emoy2</strain>
    </source>
</reference>
<dbReference type="Proteomes" id="UP000011713">
    <property type="component" value="Unassembled WGS sequence"/>
</dbReference>
<proteinExistence type="predicted"/>
<sequence>MPDCEGSVDIRWRILGDNVLDNLMNSCFSLSLVDTPARVLMAVRDRVDAAADAHRNVFCEVSRDLWRLTGASTIHAIWCARLLHHDHEPDALESTLRACSCAIFRRSRLGGECRDGLESVTGDVRY</sequence>
<accession>M4BC00</accession>
<evidence type="ECO:0000313" key="2">
    <source>
        <dbReference type="Proteomes" id="UP000011713"/>
    </source>
</evidence>